<dbReference type="EMBL" id="VHSG01000027">
    <property type="protein sequence ID" value="TQV69647.1"/>
    <property type="molecule type" value="Genomic_DNA"/>
</dbReference>
<evidence type="ECO:0000313" key="1">
    <source>
        <dbReference type="EMBL" id="TQV69647.1"/>
    </source>
</evidence>
<dbReference type="Proteomes" id="UP000319732">
    <property type="component" value="Unassembled WGS sequence"/>
</dbReference>
<name>A0A545SXG0_9GAMM</name>
<protein>
    <submittedName>
        <fullName evidence="1">Uncharacterized protein</fullName>
    </submittedName>
</protein>
<dbReference type="AlphaFoldDB" id="A0A545SXG0"/>
<gene>
    <name evidence="1" type="ORF">FKG94_22910</name>
</gene>
<proteinExistence type="predicted"/>
<accession>A0A545SXG0</accession>
<reference evidence="1 2" key="1">
    <citation type="submission" date="2019-06" db="EMBL/GenBank/DDBJ databases">
        <title>Whole genome sequence for Cellvibrionaceae sp. R142.</title>
        <authorList>
            <person name="Wang G."/>
        </authorList>
    </citation>
    <scope>NUCLEOTIDE SEQUENCE [LARGE SCALE GENOMIC DNA]</scope>
    <source>
        <strain evidence="1 2">R142</strain>
    </source>
</reference>
<dbReference type="RefSeq" id="WP_142929286.1">
    <property type="nucleotide sequence ID" value="NZ_ML660105.1"/>
</dbReference>
<organism evidence="1 2">
    <name type="scientific">Exilibacterium tricleocarpae</name>
    <dbReference type="NCBI Taxonomy" id="2591008"/>
    <lineage>
        <taxon>Bacteria</taxon>
        <taxon>Pseudomonadati</taxon>
        <taxon>Pseudomonadota</taxon>
        <taxon>Gammaproteobacteria</taxon>
        <taxon>Cellvibrionales</taxon>
        <taxon>Cellvibrionaceae</taxon>
        <taxon>Exilibacterium</taxon>
    </lineage>
</organism>
<comment type="caution">
    <text evidence="1">The sequence shown here is derived from an EMBL/GenBank/DDBJ whole genome shotgun (WGS) entry which is preliminary data.</text>
</comment>
<evidence type="ECO:0000313" key="2">
    <source>
        <dbReference type="Proteomes" id="UP000319732"/>
    </source>
</evidence>
<dbReference type="OrthoDB" id="7065296at2"/>
<keyword evidence="2" id="KW-1185">Reference proteome</keyword>
<sequence length="125" mass="13340">MKPYLPYGESKMLKSPLLIVSLLFFSGYISAAPGELMPVAKKIDSIMIQAGAVNPEALIVIEGGVPVTHIPSECNAPHNTVDLTTEHGKSVFSMALAARLAEKPVRLALSCTSNGDRPLIKNILL</sequence>